<proteinExistence type="predicted"/>
<dbReference type="Proteomes" id="UP000274346">
    <property type="component" value="Chromosome"/>
</dbReference>
<name>A0A3P8J7G3_RAOTE</name>
<sequence>MIKKSVVLRRGALCKQKHIKTSDNFLKIVVCFSNLKIAADKIPILKTGC</sequence>
<organism evidence="1 2">
    <name type="scientific">Raoultella terrigena</name>
    <name type="common">Klebsiella terrigena</name>
    <dbReference type="NCBI Taxonomy" id="577"/>
    <lineage>
        <taxon>Bacteria</taxon>
        <taxon>Pseudomonadati</taxon>
        <taxon>Pseudomonadota</taxon>
        <taxon>Gammaproteobacteria</taxon>
        <taxon>Enterobacterales</taxon>
        <taxon>Enterobacteriaceae</taxon>
        <taxon>Klebsiella/Raoultella group</taxon>
        <taxon>Raoultella</taxon>
    </lineage>
</organism>
<gene>
    <name evidence="1" type="ORF">NCTC13098_06532</name>
</gene>
<evidence type="ECO:0000313" key="1">
    <source>
        <dbReference type="EMBL" id="VDR30099.1"/>
    </source>
</evidence>
<protein>
    <submittedName>
        <fullName evidence="1">Uncharacterized protein</fullName>
    </submittedName>
</protein>
<accession>A0A3P8J7G3</accession>
<dbReference type="EMBL" id="LR131271">
    <property type="protein sequence ID" value="VDR30099.1"/>
    <property type="molecule type" value="Genomic_DNA"/>
</dbReference>
<reference evidence="1 2" key="1">
    <citation type="submission" date="2018-12" db="EMBL/GenBank/DDBJ databases">
        <authorList>
            <consortium name="Pathogen Informatics"/>
        </authorList>
    </citation>
    <scope>NUCLEOTIDE SEQUENCE [LARGE SCALE GENOMIC DNA]</scope>
    <source>
        <strain evidence="1 2">NCTC13098</strain>
    </source>
</reference>
<dbReference type="KEGG" id="rtg:NCTC13098_06532"/>
<dbReference type="AlphaFoldDB" id="A0A3P8J7G3"/>
<evidence type="ECO:0000313" key="2">
    <source>
        <dbReference type="Proteomes" id="UP000274346"/>
    </source>
</evidence>